<reference evidence="1" key="2">
    <citation type="submission" date="2022-01" db="EMBL/GenBank/DDBJ databases">
        <authorList>
            <person name="Yamashiro T."/>
            <person name="Shiraishi A."/>
            <person name="Satake H."/>
            <person name="Nakayama K."/>
        </authorList>
    </citation>
    <scope>NUCLEOTIDE SEQUENCE</scope>
</reference>
<protein>
    <submittedName>
        <fullName evidence="1">Uncharacterized protein</fullName>
    </submittedName>
</protein>
<accession>A0ABQ5CRJ1</accession>
<dbReference type="EMBL" id="BQNB010014378">
    <property type="protein sequence ID" value="GJT27444.1"/>
    <property type="molecule type" value="Genomic_DNA"/>
</dbReference>
<name>A0ABQ5CRJ1_9ASTR</name>
<reference evidence="1" key="1">
    <citation type="journal article" date="2022" name="Int. J. Mol. Sci.">
        <title>Draft Genome of Tanacetum Coccineum: Genomic Comparison of Closely Related Tanacetum-Family Plants.</title>
        <authorList>
            <person name="Yamashiro T."/>
            <person name="Shiraishi A."/>
            <person name="Nakayama K."/>
            <person name="Satake H."/>
        </authorList>
    </citation>
    <scope>NUCLEOTIDE SEQUENCE</scope>
</reference>
<dbReference type="PANTHER" id="PTHR47694">
    <property type="entry name" value="PLANT UBX DOMAIN-CONTAINING PROTEIN 2"/>
    <property type="match status" value="1"/>
</dbReference>
<gene>
    <name evidence="1" type="ORF">Tco_0907719</name>
</gene>
<dbReference type="PANTHER" id="PTHR47694:SF1">
    <property type="entry name" value="PLANT UBX DOMAIN-CONTAINING PROTEIN 2"/>
    <property type="match status" value="1"/>
</dbReference>
<evidence type="ECO:0000313" key="2">
    <source>
        <dbReference type="Proteomes" id="UP001151760"/>
    </source>
</evidence>
<proteinExistence type="predicted"/>
<evidence type="ECO:0000313" key="1">
    <source>
        <dbReference type="EMBL" id="GJT27444.1"/>
    </source>
</evidence>
<keyword evidence="2" id="KW-1185">Reference proteome</keyword>
<organism evidence="1 2">
    <name type="scientific">Tanacetum coccineum</name>
    <dbReference type="NCBI Taxonomy" id="301880"/>
    <lineage>
        <taxon>Eukaryota</taxon>
        <taxon>Viridiplantae</taxon>
        <taxon>Streptophyta</taxon>
        <taxon>Embryophyta</taxon>
        <taxon>Tracheophyta</taxon>
        <taxon>Spermatophyta</taxon>
        <taxon>Magnoliopsida</taxon>
        <taxon>eudicotyledons</taxon>
        <taxon>Gunneridae</taxon>
        <taxon>Pentapetalae</taxon>
        <taxon>asterids</taxon>
        <taxon>campanulids</taxon>
        <taxon>Asterales</taxon>
        <taxon>Asteraceae</taxon>
        <taxon>Asteroideae</taxon>
        <taxon>Anthemideae</taxon>
        <taxon>Anthemidinae</taxon>
        <taxon>Tanacetum</taxon>
    </lineage>
</organism>
<dbReference type="Proteomes" id="UP001151760">
    <property type="component" value="Unassembled WGS sequence"/>
</dbReference>
<comment type="caution">
    <text evidence="1">The sequence shown here is derived from an EMBL/GenBank/DDBJ whole genome shotgun (WGS) entry which is preliminary data.</text>
</comment>
<sequence length="104" mass="12089">MRWFRCFMGLRGYKSENASSLNVATIQGTHIVSNRKMQSKQQKACVCSCNIELPDSFCNLSIDEIKREEMRRKKLPESQLLVTKSFKEKQAKATRKRQEKLSSD</sequence>